<proteinExistence type="predicted"/>
<gene>
    <name evidence="1" type="ORF">GXW71_30610</name>
</gene>
<evidence type="ECO:0000313" key="1">
    <source>
        <dbReference type="EMBL" id="MBR0668741.1"/>
    </source>
</evidence>
<name>A0ABS5F8C0_9PROT</name>
<accession>A0ABS5F8C0</accession>
<comment type="caution">
    <text evidence="1">The sequence shown here is derived from an EMBL/GenBank/DDBJ whole genome shotgun (WGS) entry which is preliminary data.</text>
</comment>
<dbReference type="Proteomes" id="UP001196870">
    <property type="component" value="Unassembled WGS sequence"/>
</dbReference>
<sequence length="82" mass="8446">MSESLSDAGPPARPASPPTYKIVAAPSGEAAGFLVIETGPGGHEVTLLACATRDEASRAKTALEQLDAAEARARGWRAIDRS</sequence>
<reference evidence="2" key="1">
    <citation type="journal article" date="2021" name="Syst. Appl. Microbiol.">
        <title>Roseomonas hellenica sp. nov., isolated from roots of wild-growing Alkanna tinctoria.</title>
        <authorList>
            <person name="Rat A."/>
            <person name="Naranjo H.D."/>
            <person name="Lebbe L."/>
            <person name="Cnockaert M."/>
            <person name="Krigas N."/>
            <person name="Grigoriadou K."/>
            <person name="Maloupa E."/>
            <person name="Willems A."/>
        </authorList>
    </citation>
    <scope>NUCLEOTIDE SEQUENCE [LARGE SCALE GENOMIC DNA]</scope>
    <source>
        <strain evidence="2">LMG 31523</strain>
    </source>
</reference>
<dbReference type="RefSeq" id="WP_211856692.1">
    <property type="nucleotide sequence ID" value="NZ_JAAGBB010000067.1"/>
</dbReference>
<evidence type="ECO:0000313" key="2">
    <source>
        <dbReference type="Proteomes" id="UP001196870"/>
    </source>
</evidence>
<dbReference type="EMBL" id="JAAGBB010000067">
    <property type="protein sequence ID" value="MBR0668741.1"/>
    <property type="molecule type" value="Genomic_DNA"/>
</dbReference>
<keyword evidence="2" id="KW-1185">Reference proteome</keyword>
<protein>
    <submittedName>
        <fullName evidence="1">Uncharacterized protein</fullName>
    </submittedName>
</protein>
<organism evidence="1 2">
    <name type="scientific">Plastoroseomonas hellenica</name>
    <dbReference type="NCBI Taxonomy" id="2687306"/>
    <lineage>
        <taxon>Bacteria</taxon>
        <taxon>Pseudomonadati</taxon>
        <taxon>Pseudomonadota</taxon>
        <taxon>Alphaproteobacteria</taxon>
        <taxon>Acetobacterales</taxon>
        <taxon>Acetobacteraceae</taxon>
        <taxon>Plastoroseomonas</taxon>
    </lineage>
</organism>